<accession>A0A8S5QWT2</accession>
<evidence type="ECO:0000313" key="1">
    <source>
        <dbReference type="EMBL" id="DAE23512.1"/>
    </source>
</evidence>
<protein>
    <submittedName>
        <fullName evidence="1">Uncharacterized protein</fullName>
    </submittedName>
</protein>
<proteinExistence type="predicted"/>
<organism evidence="1">
    <name type="scientific">Siphoviridae sp. ct2wG4</name>
    <dbReference type="NCBI Taxonomy" id="2826278"/>
    <lineage>
        <taxon>Viruses</taxon>
        <taxon>Duplodnaviria</taxon>
        <taxon>Heunggongvirae</taxon>
        <taxon>Uroviricota</taxon>
        <taxon>Caudoviricetes</taxon>
    </lineage>
</organism>
<reference evidence="1" key="1">
    <citation type="journal article" date="2021" name="Proc. Natl. Acad. Sci. U.S.A.">
        <title>A Catalog of Tens of Thousands of Viruses from Human Metagenomes Reveals Hidden Associations with Chronic Diseases.</title>
        <authorList>
            <person name="Tisza M.J."/>
            <person name="Buck C.B."/>
        </authorList>
    </citation>
    <scope>NUCLEOTIDE SEQUENCE</scope>
    <source>
        <strain evidence="1">Ct2wG4</strain>
    </source>
</reference>
<sequence>MSKIGTTTGYSNFTSHNIIKLFPTLSKAFRNPPIN</sequence>
<name>A0A8S5QWT2_9CAUD</name>
<dbReference type="EMBL" id="BK015754">
    <property type="protein sequence ID" value="DAE23512.1"/>
    <property type="molecule type" value="Genomic_DNA"/>
</dbReference>